<evidence type="ECO:0000256" key="11">
    <source>
        <dbReference type="PIRSR" id="PIRSR036767-51"/>
    </source>
</evidence>
<organism evidence="14 15">
    <name type="scientific">Lingula anatina</name>
    <name type="common">Brachiopod</name>
    <name type="synonym">Lingula unguis</name>
    <dbReference type="NCBI Taxonomy" id="7574"/>
    <lineage>
        <taxon>Eukaryota</taxon>
        <taxon>Metazoa</taxon>
        <taxon>Spiralia</taxon>
        <taxon>Lophotrochozoa</taxon>
        <taxon>Brachiopoda</taxon>
        <taxon>Linguliformea</taxon>
        <taxon>Lingulata</taxon>
        <taxon>Lingulida</taxon>
        <taxon>Linguloidea</taxon>
        <taxon>Lingulidae</taxon>
        <taxon>Lingula</taxon>
    </lineage>
</organism>
<dbReference type="OrthoDB" id="348678at2759"/>
<feature type="binding site" evidence="11">
    <location>
        <position position="131"/>
    </location>
    <ligand>
        <name>Zn(2+)</name>
        <dbReference type="ChEBI" id="CHEBI:29105"/>
        <label>2</label>
    </ligand>
</feature>
<gene>
    <name evidence="15" type="primary">LOC106178474</name>
</gene>
<dbReference type="InParanoid" id="A0A1S3K3Y2"/>
<feature type="binding site" evidence="11">
    <location>
        <position position="273"/>
    </location>
    <ligand>
        <name>Zn(2+)</name>
        <dbReference type="ChEBI" id="CHEBI:29105"/>
        <label>2</label>
    </ligand>
</feature>
<evidence type="ECO:0000259" key="12">
    <source>
        <dbReference type="Pfam" id="PF00149"/>
    </source>
</evidence>
<dbReference type="InterPro" id="IPR017064">
    <property type="entry name" value="ASM-like_Pdiesterase_prd"/>
</dbReference>
<dbReference type="GO" id="GO:0005615">
    <property type="term" value="C:extracellular space"/>
    <property type="evidence" value="ECO:0007669"/>
    <property type="project" value="UniProtKB-UniRule"/>
</dbReference>
<dbReference type="RefSeq" id="XP_013417119.1">
    <property type="nucleotide sequence ID" value="XM_013561665.1"/>
</dbReference>
<evidence type="ECO:0000256" key="7">
    <source>
        <dbReference type="ARBA" id="ARBA00022833"/>
    </source>
</evidence>
<dbReference type="PANTHER" id="PTHR10340:SF57">
    <property type="entry name" value="METALLOPHOS DOMAIN-CONTAINING PROTEIN"/>
    <property type="match status" value="1"/>
</dbReference>
<evidence type="ECO:0000313" key="15">
    <source>
        <dbReference type="RefSeq" id="XP_013417119.1"/>
    </source>
</evidence>
<dbReference type="GeneID" id="106178474"/>
<keyword evidence="14" id="KW-1185">Reference proteome</keyword>
<evidence type="ECO:0000256" key="4">
    <source>
        <dbReference type="ARBA" id="ARBA00022723"/>
    </source>
</evidence>
<feature type="binding site" evidence="11">
    <location>
        <position position="275"/>
    </location>
    <ligand>
        <name>Zn(2+)</name>
        <dbReference type="ChEBI" id="CHEBI:29105"/>
        <label>1</label>
    </ligand>
</feature>
<dbReference type="Gene3D" id="3.60.21.10">
    <property type="match status" value="1"/>
</dbReference>
<dbReference type="FunCoup" id="A0A1S3K3Y2">
    <property type="interactions" value="2"/>
</dbReference>
<comment type="cofactor">
    <cofactor evidence="11">
        <name>Zn(2+)</name>
        <dbReference type="ChEBI" id="CHEBI:29105"/>
    </cofactor>
    <text evidence="11">Binds 2 Zn(2+) per subunit.</text>
</comment>
<evidence type="ECO:0000256" key="8">
    <source>
        <dbReference type="ARBA" id="ARBA00023157"/>
    </source>
</evidence>
<name>A0A1S3K3Y2_LINAN</name>
<evidence type="ECO:0000259" key="13">
    <source>
        <dbReference type="Pfam" id="PF19272"/>
    </source>
</evidence>
<evidence type="ECO:0000256" key="2">
    <source>
        <dbReference type="ARBA" id="ARBA00008234"/>
    </source>
</evidence>
<feature type="binding site" evidence="11">
    <location>
        <position position="232"/>
    </location>
    <ligand>
        <name>Zn(2+)</name>
        <dbReference type="ChEBI" id="CHEBI:29105"/>
        <label>2</label>
    </ligand>
</feature>
<dbReference type="InterPro" id="IPR041805">
    <property type="entry name" value="ASMase/PPN1_MPP"/>
</dbReference>
<dbReference type="SUPFAM" id="SSF56300">
    <property type="entry name" value="Metallo-dependent phosphatases"/>
    <property type="match status" value="1"/>
</dbReference>
<keyword evidence="7 10" id="KW-0862">Zinc</keyword>
<dbReference type="OMA" id="GNFWHIT"/>
<evidence type="ECO:0000256" key="5">
    <source>
        <dbReference type="ARBA" id="ARBA00022729"/>
    </source>
</evidence>
<proteinExistence type="inferred from homology"/>
<dbReference type="KEGG" id="lak:106178474"/>
<dbReference type="AlphaFoldDB" id="A0A1S3K3Y2"/>
<keyword evidence="3 10" id="KW-0964">Secreted</keyword>
<dbReference type="Proteomes" id="UP000085678">
    <property type="component" value="Unplaced"/>
</dbReference>
<dbReference type="Pfam" id="PF00149">
    <property type="entry name" value="Metallophos"/>
    <property type="match status" value="1"/>
</dbReference>
<evidence type="ECO:0000256" key="9">
    <source>
        <dbReference type="ARBA" id="ARBA00023180"/>
    </source>
</evidence>
<feature type="chain" id="PRO_5014212656" description="Sphingomyelinase phosphodiesterase" evidence="10">
    <location>
        <begin position="20"/>
        <end position="460"/>
    </location>
</feature>
<feature type="signal peptide" evidence="10">
    <location>
        <begin position="1"/>
        <end position="19"/>
    </location>
</feature>
<reference evidence="15" key="1">
    <citation type="submission" date="2025-08" db="UniProtKB">
        <authorList>
            <consortium name="RefSeq"/>
        </authorList>
    </citation>
    <scope>IDENTIFICATION</scope>
    <source>
        <tissue evidence="15">Gonads</tissue>
    </source>
</reference>
<keyword evidence="9" id="KW-0325">Glycoprotein</keyword>
<dbReference type="CDD" id="cd00842">
    <property type="entry name" value="MPP_ASMase"/>
    <property type="match status" value="1"/>
</dbReference>
<keyword evidence="4 10" id="KW-0479">Metal-binding</keyword>
<dbReference type="Pfam" id="PF19272">
    <property type="entry name" value="ASMase_C"/>
    <property type="match status" value="1"/>
</dbReference>
<dbReference type="PIRSF" id="PIRSF036767">
    <property type="entry name" value="ASM-like_PDE"/>
    <property type="match status" value="1"/>
</dbReference>
<dbReference type="InterPro" id="IPR029052">
    <property type="entry name" value="Metallo-depent_PP-like"/>
</dbReference>
<dbReference type="GO" id="GO:0016020">
    <property type="term" value="C:membrane"/>
    <property type="evidence" value="ECO:0007669"/>
    <property type="project" value="GOC"/>
</dbReference>
<evidence type="ECO:0000256" key="10">
    <source>
        <dbReference type="PIRNR" id="PIRNR036767"/>
    </source>
</evidence>
<protein>
    <recommendedName>
        <fullName evidence="10">Sphingomyelinase phosphodiesterase</fullName>
    </recommendedName>
</protein>
<dbReference type="GO" id="GO:0006685">
    <property type="term" value="P:sphingomyelin catabolic process"/>
    <property type="evidence" value="ECO:0007669"/>
    <property type="project" value="InterPro"/>
</dbReference>
<dbReference type="PANTHER" id="PTHR10340">
    <property type="entry name" value="SPHINGOMYELIN PHOSPHODIESTERASE"/>
    <property type="match status" value="1"/>
</dbReference>
<evidence type="ECO:0000313" key="14">
    <source>
        <dbReference type="Proteomes" id="UP000085678"/>
    </source>
</evidence>
<evidence type="ECO:0000256" key="3">
    <source>
        <dbReference type="ARBA" id="ARBA00022525"/>
    </source>
</evidence>
<feature type="binding site" evidence="11">
    <location>
        <position position="90"/>
    </location>
    <ligand>
        <name>Zn(2+)</name>
        <dbReference type="ChEBI" id="CHEBI:29105"/>
        <label>2</label>
    </ligand>
</feature>
<evidence type="ECO:0000256" key="1">
    <source>
        <dbReference type="ARBA" id="ARBA00004613"/>
    </source>
</evidence>
<dbReference type="InterPro" id="IPR045473">
    <property type="entry name" value="ASM_C"/>
</dbReference>
<comment type="similarity">
    <text evidence="2 10">Belongs to the acid sphingomyelinase family.</text>
</comment>
<feature type="domain" description="Calcineurin-like phosphoesterase" evidence="12">
    <location>
        <begin position="25"/>
        <end position="275"/>
    </location>
</feature>
<sequence>MYLLFSCIILFLGVPSVGSQNTGSFWHVTDFHFDPSYTSSRNSCHTEAKQRPLGQYGDYLCDSPYALINSSMYAMRDIEDNPDFIIWTGDDTPHTSNDNLDESKVLSMILNLTHLLMEVFPNTPVYAALGNHDYHPKHLMPPHSNPIYNAVADSWKAWFRNDVAEQTFRNGGFYTLPMARNGSRVVVLNTVYYYTNDKLTANDSDPAGQLAWLDEVLTNATLAKEKVHIVAHVPPGHFERHRTKYWFYPQFNKKFQDLIVKFSSVIAGMYFAHEHTDNFRLFYNQQDNPVAAMFIAPAVTPWQTTLPNMIGSAANNPGIRLFKYNRDTSLPTDIWQHYLNLTQTNMTNTANWQLEYKASEMYGIRDLSPQSLNQLVLKFKRQNSEEFRKYYQYNTASIQPGETCGELCKKVHICSITKIDYDDFEKCVIGAVSAATTVCDWMLTFVLLGINAVIALIAAN</sequence>
<keyword evidence="8" id="KW-1015">Disulfide bond</keyword>
<feature type="domain" description="Sphingomyelin phosphodiesterase C-terminal" evidence="13">
    <location>
        <begin position="288"/>
        <end position="428"/>
    </location>
</feature>
<dbReference type="GO" id="GO:0046872">
    <property type="term" value="F:metal ion binding"/>
    <property type="evidence" value="ECO:0007669"/>
    <property type="project" value="UniProtKB-KW"/>
</dbReference>
<dbReference type="GO" id="GO:0004767">
    <property type="term" value="F:sphingomyelin phosphodiesterase activity"/>
    <property type="evidence" value="ECO:0007669"/>
    <property type="project" value="InterPro"/>
</dbReference>
<keyword evidence="6 10" id="KW-0378">Hydrolase</keyword>
<dbReference type="InterPro" id="IPR004843">
    <property type="entry name" value="Calcineurin-like_PHP"/>
</dbReference>
<keyword evidence="5 10" id="KW-0732">Signal</keyword>
<accession>A0A1S3K3Y2</accession>
<comment type="subcellular location">
    <subcellularLocation>
        <location evidence="1">Secreted</location>
    </subcellularLocation>
</comment>
<feature type="binding site" evidence="11">
    <location>
        <position position="90"/>
    </location>
    <ligand>
        <name>Zn(2+)</name>
        <dbReference type="ChEBI" id="CHEBI:29105"/>
        <label>1</label>
    </ligand>
</feature>
<feature type="binding site" evidence="11">
    <location>
        <position position="30"/>
    </location>
    <ligand>
        <name>Zn(2+)</name>
        <dbReference type="ChEBI" id="CHEBI:29105"/>
        <label>1</label>
    </ligand>
</feature>
<feature type="binding site" evidence="11">
    <location>
        <position position="32"/>
    </location>
    <ligand>
        <name>Zn(2+)</name>
        <dbReference type="ChEBI" id="CHEBI:29105"/>
        <label>1</label>
    </ligand>
</feature>
<evidence type="ECO:0000256" key="6">
    <source>
        <dbReference type="ARBA" id="ARBA00022801"/>
    </source>
</evidence>